<reference evidence="2" key="1">
    <citation type="submission" date="2016-07" db="EMBL/GenBank/DDBJ databases">
        <authorList>
            <person name="Bretaudeau A."/>
        </authorList>
    </citation>
    <scope>NUCLEOTIDE SEQUENCE</scope>
    <source>
        <strain evidence="2">Rice</strain>
        <tissue evidence="2">Whole body</tissue>
    </source>
</reference>
<evidence type="ECO:0000256" key="1">
    <source>
        <dbReference type="SAM" id="MobiDB-lite"/>
    </source>
</evidence>
<accession>A0A2H1WSB1</accession>
<organism evidence="2">
    <name type="scientific">Spodoptera frugiperda</name>
    <name type="common">Fall armyworm</name>
    <dbReference type="NCBI Taxonomy" id="7108"/>
    <lineage>
        <taxon>Eukaryota</taxon>
        <taxon>Metazoa</taxon>
        <taxon>Ecdysozoa</taxon>
        <taxon>Arthropoda</taxon>
        <taxon>Hexapoda</taxon>
        <taxon>Insecta</taxon>
        <taxon>Pterygota</taxon>
        <taxon>Neoptera</taxon>
        <taxon>Endopterygota</taxon>
        <taxon>Lepidoptera</taxon>
        <taxon>Glossata</taxon>
        <taxon>Ditrysia</taxon>
        <taxon>Noctuoidea</taxon>
        <taxon>Noctuidae</taxon>
        <taxon>Amphipyrinae</taxon>
        <taxon>Spodoptera</taxon>
    </lineage>
</organism>
<gene>
    <name evidence="2" type="ORF">SFRICE_038348</name>
</gene>
<dbReference type="AlphaFoldDB" id="A0A2H1WSB1"/>
<feature type="region of interest" description="Disordered" evidence="1">
    <location>
        <begin position="45"/>
        <end position="68"/>
    </location>
</feature>
<evidence type="ECO:0000313" key="2">
    <source>
        <dbReference type="EMBL" id="SOQ55943.1"/>
    </source>
</evidence>
<proteinExistence type="predicted"/>
<sequence>MGIVMLSLTFPKPTATEESPMRAPFFTLGVTSDPNWRANSTLARQDSIESGQGEQRSIPDQLQPNSTRNVSEQFVDVITFMMQEPLCMWSGKRPYETAGIKQSVPPMDPN</sequence>
<dbReference type="EMBL" id="ODYU01010672">
    <property type="protein sequence ID" value="SOQ55943.1"/>
    <property type="molecule type" value="Genomic_DNA"/>
</dbReference>
<name>A0A2H1WSB1_SPOFR</name>
<protein>
    <submittedName>
        <fullName evidence="2">SFRICE_038348</fullName>
    </submittedName>
</protein>